<reference evidence="2" key="1">
    <citation type="submission" date="2021-02" db="EMBL/GenBank/DDBJ databases">
        <authorList>
            <person name="Nowell W R."/>
        </authorList>
    </citation>
    <scope>NUCLEOTIDE SEQUENCE</scope>
</reference>
<accession>A0A820AT86</accession>
<gene>
    <name evidence="2" type="ORF">OXD698_LOCUS40484</name>
</gene>
<name>A0A820AT86_9BILA</name>
<sequence>LKRIFENKRKKTSPTSNNNSKDAKSNKFGEILRQVMYCLQPAVRFETIFRTVCKSRQKYFERKENNQYDLSEKHERNSKPPTTADTKRHHADSQRSQLLQLAMDWNCVDVAKELILQNSLDNILNKEEVFLIALKRDLPEYVYIFLKLAIDPSNIFFENNIFIDDDTSLRPIYRYRKFLQRLYSNEAVNSDKTQLSAFIESDDVVGKHIRTTHDLNDVLTTLIGDYMYQLYLNSNKDGVKYRVSWGLTEQNQISPKYFDDHIKPTREIVFDIIM</sequence>
<feature type="non-terminal residue" evidence="2">
    <location>
        <position position="1"/>
    </location>
</feature>
<dbReference type="AlphaFoldDB" id="A0A820AT86"/>
<feature type="region of interest" description="Disordered" evidence="1">
    <location>
        <begin position="1"/>
        <end position="25"/>
    </location>
</feature>
<evidence type="ECO:0000256" key="1">
    <source>
        <dbReference type="SAM" id="MobiDB-lite"/>
    </source>
</evidence>
<proteinExistence type="predicted"/>
<comment type="caution">
    <text evidence="2">The sequence shown here is derived from an EMBL/GenBank/DDBJ whole genome shotgun (WGS) entry which is preliminary data.</text>
</comment>
<dbReference type="EMBL" id="CAJOAZ010008968">
    <property type="protein sequence ID" value="CAF4194587.1"/>
    <property type="molecule type" value="Genomic_DNA"/>
</dbReference>
<dbReference type="Proteomes" id="UP000663844">
    <property type="component" value="Unassembled WGS sequence"/>
</dbReference>
<organism evidence="2 3">
    <name type="scientific">Adineta steineri</name>
    <dbReference type="NCBI Taxonomy" id="433720"/>
    <lineage>
        <taxon>Eukaryota</taxon>
        <taxon>Metazoa</taxon>
        <taxon>Spiralia</taxon>
        <taxon>Gnathifera</taxon>
        <taxon>Rotifera</taxon>
        <taxon>Eurotatoria</taxon>
        <taxon>Bdelloidea</taxon>
        <taxon>Adinetida</taxon>
        <taxon>Adinetidae</taxon>
        <taxon>Adineta</taxon>
    </lineage>
</organism>
<feature type="region of interest" description="Disordered" evidence="1">
    <location>
        <begin position="64"/>
        <end position="91"/>
    </location>
</feature>
<protein>
    <submittedName>
        <fullName evidence="2">Uncharacterized protein</fullName>
    </submittedName>
</protein>
<evidence type="ECO:0000313" key="2">
    <source>
        <dbReference type="EMBL" id="CAF4194587.1"/>
    </source>
</evidence>
<feature type="compositionally biased region" description="Basic and acidic residues" evidence="1">
    <location>
        <begin position="64"/>
        <end position="78"/>
    </location>
</feature>
<evidence type="ECO:0000313" key="3">
    <source>
        <dbReference type="Proteomes" id="UP000663844"/>
    </source>
</evidence>